<sequence length="398" mass="43295">MNLRASIRDYRRTRDHPTRFPGELRTTDGRFSGVDGRLVYVGRDGRLADFSAPLSTLGGLARARFGVRVDGETRWLDGFDAREQRYDDHTALVETTFDDGDVRVDRRDLTAGTGHVTHVDVDGPADALVCYASFVPDCRETQVGQLAHRDRNVVEAYHRTEHDFLAADTGFEQVEGRRPADFEELLAEGPPPGPEIGEDEPYESGQLGGNVLVVVPLVDGAATVASLLTEGDTDRETAIERVTGLATDHDPDGLAAVAREQLQPPVTGGPETVAADLRALRLLTAPGGGRVAGPDFDPNYANSGGYGYTWFRDDAEIARYLLDADAELDLGLDAEHHRSACFYLDTQLDDGSWPHRVWPSDGSLAPGWANATLEGGGDDYQADQTASVVAFLAAYRRR</sequence>
<protein>
    <submittedName>
        <fullName evidence="2">Glucan 1,4-alpha-glucosidase</fullName>
    </submittedName>
</protein>
<dbReference type="SUPFAM" id="SSF48208">
    <property type="entry name" value="Six-hairpin glycosidases"/>
    <property type="match status" value="1"/>
</dbReference>
<dbReference type="InterPro" id="IPR058310">
    <property type="entry name" value="DUF7997"/>
</dbReference>
<dbReference type="AlphaFoldDB" id="A0ABD6DJ19"/>
<evidence type="ECO:0000313" key="2">
    <source>
        <dbReference type="EMBL" id="MFD1645098.1"/>
    </source>
</evidence>
<accession>A0ABD6DJ19</accession>
<feature type="non-terminal residue" evidence="2">
    <location>
        <position position="398"/>
    </location>
</feature>
<reference evidence="2 3" key="1">
    <citation type="journal article" date="2019" name="Int. J. Syst. Evol. Microbiol.">
        <title>The Global Catalogue of Microorganisms (GCM) 10K type strain sequencing project: providing services to taxonomists for standard genome sequencing and annotation.</title>
        <authorList>
            <consortium name="The Broad Institute Genomics Platform"/>
            <consortium name="The Broad Institute Genome Sequencing Center for Infectious Disease"/>
            <person name="Wu L."/>
            <person name="Ma J."/>
        </authorList>
    </citation>
    <scope>NUCLEOTIDE SEQUENCE [LARGE SCALE GENOMIC DNA]</scope>
    <source>
        <strain evidence="2 3">CGMCC 1.10390</strain>
    </source>
</reference>
<dbReference type="Proteomes" id="UP001597034">
    <property type="component" value="Unassembled WGS sequence"/>
</dbReference>
<evidence type="ECO:0000313" key="3">
    <source>
        <dbReference type="Proteomes" id="UP001597034"/>
    </source>
</evidence>
<evidence type="ECO:0000259" key="1">
    <source>
        <dbReference type="Pfam" id="PF25978"/>
    </source>
</evidence>
<feature type="domain" description="DUF7997" evidence="1">
    <location>
        <begin position="1"/>
        <end position="237"/>
    </location>
</feature>
<dbReference type="InterPro" id="IPR008928">
    <property type="entry name" value="6-hairpin_glycosidase_sf"/>
</dbReference>
<dbReference type="EMBL" id="JBHUDO010000001">
    <property type="protein sequence ID" value="MFD1645098.1"/>
    <property type="molecule type" value="Genomic_DNA"/>
</dbReference>
<organism evidence="2 3">
    <name type="scientific">Haloarchaeobius litoreus</name>
    <dbReference type="NCBI Taxonomy" id="755306"/>
    <lineage>
        <taxon>Archaea</taxon>
        <taxon>Methanobacteriati</taxon>
        <taxon>Methanobacteriota</taxon>
        <taxon>Stenosarchaea group</taxon>
        <taxon>Halobacteria</taxon>
        <taxon>Halobacteriales</taxon>
        <taxon>Halorubellaceae</taxon>
        <taxon>Haloarchaeobius</taxon>
    </lineage>
</organism>
<dbReference type="Pfam" id="PF25978">
    <property type="entry name" value="DUF7997"/>
    <property type="match status" value="1"/>
</dbReference>
<dbReference type="InterPro" id="IPR012341">
    <property type="entry name" value="6hp_glycosidase-like_sf"/>
</dbReference>
<gene>
    <name evidence="2" type="ORF">ACFSBL_05320</name>
</gene>
<keyword evidence="3" id="KW-1185">Reference proteome</keyword>
<comment type="caution">
    <text evidence="2">The sequence shown here is derived from an EMBL/GenBank/DDBJ whole genome shotgun (WGS) entry which is preliminary data.</text>
</comment>
<dbReference type="Gene3D" id="1.50.10.10">
    <property type="match status" value="1"/>
</dbReference>
<proteinExistence type="predicted"/>
<name>A0ABD6DJ19_9EURY</name>